<evidence type="ECO:0000259" key="1">
    <source>
        <dbReference type="Pfam" id="PF09820"/>
    </source>
</evidence>
<proteinExistence type="predicted"/>
<organism evidence="2 3">
    <name type="scientific">Thiothrix lacustris</name>
    <dbReference type="NCBI Taxonomy" id="525917"/>
    <lineage>
        <taxon>Bacteria</taxon>
        <taxon>Pseudomonadati</taxon>
        <taxon>Pseudomonadota</taxon>
        <taxon>Gammaproteobacteria</taxon>
        <taxon>Thiotrichales</taxon>
        <taxon>Thiotrichaceae</taxon>
        <taxon>Thiothrix</taxon>
    </lineage>
</organism>
<dbReference type="PANTHER" id="PTHR34825:SF2">
    <property type="entry name" value="AAA-ATPASE-LIKE DOMAIN-CONTAINING PROTEIN"/>
    <property type="match status" value="1"/>
</dbReference>
<feature type="domain" description="AAA-ATPase-like" evidence="1">
    <location>
        <begin position="5"/>
        <end position="225"/>
    </location>
</feature>
<sequence>MIQFPYGISDFQRIRIQNMLYIDRTASIPSIEKAGEQLIFLRPRRFGKSLLLSMLANYYDVKTADQFTTLFGDLAIGQQPTPEHNQYLILRWDFSKVSAQGDIEQIKRNLFAHVNVAIQGFLTYYQAYLTATPQLYADNAIASFESLCNAVQNSSHSLYLLIDEYDNFANDVLMQNAANEQRYLDLLEGEGILKTLFKIIKASASEGKISRVFITGVSPVVLSDMTSGYNVATSIYLEPRFNELCGLTQEELTPLVAQVLAECGQDQTEQASVLETLRQFYNGYRFCHRTERPLVYNPTLCFYFLRHYQQECEPPRQILDGNLAMDAGRIRYMAALPNGHSIIDQIMDDEHPVMLQELENQFGVEKLREVQQDSRYMLSLLYFFGVLTIRDIGELGKLVLGVPNLVIRGLYVERLKRHALPRPQDDQWAERLAEQFYQTADLQPLADFMESKYFAVFSNRDYCWSNELTVKTAFLTLLFNDTWYIMDSETALQRRYSDLVMIIRPSMRHYATLKDFIFEFKYLKLDDLKLTGEQLREKSVTELETMPQVQQALQNALAQLRAYQPVLAAKYQQPERLYCLAVVALGFERVVWQQLPHPSNTTC</sequence>
<accession>A0A1Y1QC62</accession>
<name>A0A1Y1QC62_9GAMM</name>
<reference evidence="2 3" key="1">
    <citation type="submission" date="2017-01" db="EMBL/GenBank/DDBJ databases">
        <title>Novel large sulfur bacteria in the metagenomes of groundwater-fed chemosynthetic microbial mats in the Lake Huron basin.</title>
        <authorList>
            <person name="Sharrar A.M."/>
            <person name="Flood B.E."/>
            <person name="Bailey J.V."/>
            <person name="Jones D.S."/>
            <person name="Biddanda B."/>
            <person name="Ruberg S.A."/>
            <person name="Marcus D.N."/>
            <person name="Dick G.J."/>
        </authorList>
    </citation>
    <scope>NUCLEOTIDE SEQUENCE [LARGE SCALE GENOMIC DNA]</scope>
    <source>
        <strain evidence="2">A8</strain>
    </source>
</reference>
<dbReference type="Proteomes" id="UP000192491">
    <property type="component" value="Unassembled WGS sequence"/>
</dbReference>
<dbReference type="Pfam" id="PF09820">
    <property type="entry name" value="AAA-ATPase_like"/>
    <property type="match status" value="1"/>
</dbReference>
<dbReference type="PANTHER" id="PTHR34825">
    <property type="entry name" value="CONSERVED PROTEIN, WITH A WEAK D-GALACTARATE DEHYDRATASE/ALTRONATE HYDROLASE DOMAIN"/>
    <property type="match status" value="1"/>
</dbReference>
<dbReference type="EMBL" id="MTEJ01000487">
    <property type="protein sequence ID" value="OQX02428.1"/>
    <property type="molecule type" value="Genomic_DNA"/>
</dbReference>
<dbReference type="InterPro" id="IPR012547">
    <property type="entry name" value="PDDEXK_9"/>
</dbReference>
<dbReference type="AlphaFoldDB" id="A0A1Y1QC62"/>
<dbReference type="InterPro" id="IPR018631">
    <property type="entry name" value="AAA-ATPase-like_dom"/>
</dbReference>
<protein>
    <submittedName>
        <fullName evidence="2">AAA family ATPase</fullName>
    </submittedName>
</protein>
<comment type="caution">
    <text evidence="2">The sequence shown here is derived from an EMBL/GenBank/DDBJ whole genome shotgun (WGS) entry which is preliminary data.</text>
</comment>
<dbReference type="Pfam" id="PF08011">
    <property type="entry name" value="PDDEXK_9"/>
    <property type="match status" value="1"/>
</dbReference>
<evidence type="ECO:0000313" key="2">
    <source>
        <dbReference type="EMBL" id="OQX02428.1"/>
    </source>
</evidence>
<evidence type="ECO:0000313" key="3">
    <source>
        <dbReference type="Proteomes" id="UP000192491"/>
    </source>
</evidence>
<gene>
    <name evidence="2" type="ORF">BWK73_42735</name>
</gene>